<dbReference type="AlphaFoldDB" id="A0A7G9Z7B2"/>
<feature type="transmembrane region" description="Helical" evidence="1">
    <location>
        <begin position="36"/>
        <end position="53"/>
    </location>
</feature>
<accession>A0A7G9Z7B2</accession>
<keyword evidence="1" id="KW-1133">Transmembrane helix</keyword>
<gene>
    <name evidence="2" type="ORF">LBAABJFF_00006</name>
</gene>
<dbReference type="Gene3D" id="1.25.40.10">
    <property type="entry name" value="Tetratricopeptide repeat domain"/>
    <property type="match status" value="1"/>
</dbReference>
<protein>
    <submittedName>
        <fullName evidence="2">Uncharacterized protein</fullName>
    </submittedName>
</protein>
<dbReference type="EMBL" id="MT631647">
    <property type="protein sequence ID" value="QNO56146.1"/>
    <property type="molecule type" value="Genomic_DNA"/>
</dbReference>
<evidence type="ECO:0000313" key="2">
    <source>
        <dbReference type="EMBL" id="QNO56146.1"/>
    </source>
</evidence>
<proteinExistence type="predicted"/>
<name>A0A7G9Z7B2_9EURY</name>
<feature type="transmembrane region" description="Helical" evidence="1">
    <location>
        <begin position="6"/>
        <end position="24"/>
    </location>
</feature>
<reference evidence="2" key="1">
    <citation type="submission" date="2020-06" db="EMBL/GenBank/DDBJ databases">
        <title>Unique genomic features of the anaerobic methanotrophic archaea.</title>
        <authorList>
            <person name="Chadwick G.L."/>
            <person name="Skennerton C.T."/>
            <person name="Laso-Perez R."/>
            <person name="Leu A.O."/>
            <person name="Speth D.R."/>
            <person name="Yu H."/>
            <person name="Morgan-Lang C."/>
            <person name="Hatzenpichler R."/>
            <person name="Goudeau D."/>
            <person name="Malmstrom R."/>
            <person name="Brazelton W.J."/>
            <person name="Woyke T."/>
            <person name="Hallam S.J."/>
            <person name="Tyson G.W."/>
            <person name="Wegener G."/>
            <person name="Boetius A."/>
            <person name="Orphan V."/>
        </authorList>
    </citation>
    <scope>NUCLEOTIDE SEQUENCE</scope>
</reference>
<dbReference type="InterPro" id="IPR011990">
    <property type="entry name" value="TPR-like_helical_dom_sf"/>
</dbReference>
<keyword evidence="1" id="KW-0472">Membrane</keyword>
<organism evidence="2">
    <name type="scientific">Candidatus Methanophaga sp. ANME-1 ERB7</name>
    <dbReference type="NCBI Taxonomy" id="2759913"/>
    <lineage>
        <taxon>Archaea</taxon>
        <taxon>Methanobacteriati</taxon>
        <taxon>Methanobacteriota</taxon>
        <taxon>Stenosarchaea group</taxon>
        <taxon>Methanomicrobia</taxon>
        <taxon>Candidatus Methanophagales</taxon>
        <taxon>Candidatus Methanophagaceae</taxon>
        <taxon>Candidatus Methanophaga</taxon>
    </lineage>
</organism>
<feature type="transmembrane region" description="Helical" evidence="1">
    <location>
        <begin position="59"/>
        <end position="79"/>
    </location>
</feature>
<sequence length="636" mass="74673">MSELLKLLLGAAFSVLATLLLALLKPLWRSKRHRNYILFSVFLLCIILTLYFSGFFAGWIASILLALLAIYIFVAYHAATRPIFLETSVLSNLAALVREGRYTEIDKRFPQRPFYIRSTPGRIKWDLLWARKLMVQEQPRLRDAYEMYSELLSFPLFEKEENKIRLNQVLALFLLGDTNKAKSIFERTKQKIDQAKYYEILYLQSLFDERAGEFEKARQSLLSAVGEHDNVKDIQLAKIYNNLGRMEKMLGNTTNILHYYRKSAELALHLKEKFLIHIAYPNLIDTYLLNGDNKNAASFLDEYSNLIDKDNIDDLLKFNNYKLEYARQIKNKILFLDTLTQGRIEILPKIPAQEQLVFEISELGIRWNTQYGWDEKLFWVRHYLPEYLKLEFPARYLVLKEVFNILRDLAKTNNLGPFADLFSQLLDFMGRSKKDIDQYVLELPDYCVDERCFWEKEKAFLRKVQKADEPPINLIDFYEGMFEHLRNIKDIQLQHGNPLPAIEADLNISDECMGVAQQIRDIAVINYLRKNMQKHLDNACRDLEKFRQHPASNEYIVRIARYALFLGNNERAREYFDDFVRSKISIYHYAAGIQQYYKELDSEFLGCYTLPLGTSQCTTSVAKGWRRVKYSLNNSA</sequence>
<dbReference type="SUPFAM" id="SSF48452">
    <property type="entry name" value="TPR-like"/>
    <property type="match status" value="1"/>
</dbReference>
<keyword evidence="1" id="KW-0812">Transmembrane</keyword>
<evidence type="ECO:0000256" key="1">
    <source>
        <dbReference type="SAM" id="Phobius"/>
    </source>
</evidence>